<dbReference type="RefSeq" id="WP_226937159.1">
    <property type="nucleotide sequence ID" value="NZ_JACDXX010000019.1"/>
</dbReference>
<organism evidence="1 2">
    <name type="scientific">Pseudogemmobacter faecipullorum</name>
    <dbReference type="NCBI Taxonomy" id="2755041"/>
    <lineage>
        <taxon>Bacteria</taxon>
        <taxon>Pseudomonadati</taxon>
        <taxon>Pseudomonadota</taxon>
        <taxon>Alphaproteobacteria</taxon>
        <taxon>Rhodobacterales</taxon>
        <taxon>Paracoccaceae</taxon>
        <taxon>Pseudogemmobacter</taxon>
    </lineage>
</organism>
<accession>A0ABS8CQQ4</accession>
<gene>
    <name evidence="1" type="ORF">H0485_17080</name>
</gene>
<evidence type="ECO:0000313" key="2">
    <source>
        <dbReference type="Proteomes" id="UP001198571"/>
    </source>
</evidence>
<sequence length="158" mass="17147">MPDPINITSVVGASPPHAAVHPMIREALHEANAPKFLFSLFDLPDGEHIEPLDTSAIPAGPLSADPWLAPIFAQIQVETGDKGRWAWLCYGLRPTEEGEAAYFVATLDHRGLRAAWRDNEGEPQSEDDGFAELTTEGVTHADHAKEFLERLGLSALAA</sequence>
<dbReference type="Proteomes" id="UP001198571">
    <property type="component" value="Unassembled WGS sequence"/>
</dbReference>
<protein>
    <submittedName>
        <fullName evidence="1">Uncharacterized protein</fullName>
    </submittedName>
</protein>
<keyword evidence="2" id="KW-1185">Reference proteome</keyword>
<reference evidence="1 2" key="1">
    <citation type="submission" date="2020-07" db="EMBL/GenBank/DDBJ databases">
        <title>Pseudogemmobacter sp. nov., isolated from poultry manure in Taiwan.</title>
        <authorList>
            <person name="Lin S.-Y."/>
            <person name="Tang Y.-S."/>
            <person name="Young C.-C."/>
        </authorList>
    </citation>
    <scope>NUCLEOTIDE SEQUENCE [LARGE SCALE GENOMIC DNA]</scope>
    <source>
        <strain evidence="1 2">CC-YST710</strain>
    </source>
</reference>
<evidence type="ECO:0000313" key="1">
    <source>
        <dbReference type="EMBL" id="MCB5411708.1"/>
    </source>
</evidence>
<comment type="caution">
    <text evidence="1">The sequence shown here is derived from an EMBL/GenBank/DDBJ whole genome shotgun (WGS) entry which is preliminary data.</text>
</comment>
<name>A0ABS8CQQ4_9RHOB</name>
<dbReference type="EMBL" id="JACDXX010000019">
    <property type="protein sequence ID" value="MCB5411708.1"/>
    <property type="molecule type" value="Genomic_DNA"/>
</dbReference>
<proteinExistence type="predicted"/>